<feature type="compositionally biased region" description="Low complexity" evidence="1">
    <location>
        <begin position="36"/>
        <end position="50"/>
    </location>
</feature>
<reference evidence="2" key="1">
    <citation type="submission" date="2017-07" db="EMBL/GenBank/DDBJ databases">
        <title>Taro Niue Genome Assembly and Annotation.</title>
        <authorList>
            <person name="Atibalentja N."/>
            <person name="Keating K."/>
            <person name="Fields C.J."/>
        </authorList>
    </citation>
    <scope>NUCLEOTIDE SEQUENCE</scope>
    <source>
        <strain evidence="2">Niue_2</strain>
        <tissue evidence="2">Leaf</tissue>
    </source>
</reference>
<sequence>MASMKATKPQTSASTPKPSLASSKPQQPKSTTGRGAKPAAAALAATNKPASKPQAGTGADAKPAAGGCCSAAPK</sequence>
<dbReference type="EMBL" id="NMUH01002128">
    <property type="protein sequence ID" value="MQL98017.1"/>
    <property type="molecule type" value="Genomic_DNA"/>
</dbReference>
<evidence type="ECO:0000256" key="1">
    <source>
        <dbReference type="SAM" id="MobiDB-lite"/>
    </source>
</evidence>
<dbReference type="Proteomes" id="UP000652761">
    <property type="component" value="Unassembled WGS sequence"/>
</dbReference>
<feature type="region of interest" description="Disordered" evidence="1">
    <location>
        <begin position="1"/>
        <end position="74"/>
    </location>
</feature>
<evidence type="ECO:0000313" key="2">
    <source>
        <dbReference type="EMBL" id="MQL98017.1"/>
    </source>
</evidence>
<gene>
    <name evidence="2" type="ORF">Taro_030721</name>
</gene>
<organism evidence="2 3">
    <name type="scientific">Colocasia esculenta</name>
    <name type="common">Wild taro</name>
    <name type="synonym">Arum esculentum</name>
    <dbReference type="NCBI Taxonomy" id="4460"/>
    <lineage>
        <taxon>Eukaryota</taxon>
        <taxon>Viridiplantae</taxon>
        <taxon>Streptophyta</taxon>
        <taxon>Embryophyta</taxon>
        <taxon>Tracheophyta</taxon>
        <taxon>Spermatophyta</taxon>
        <taxon>Magnoliopsida</taxon>
        <taxon>Liliopsida</taxon>
        <taxon>Araceae</taxon>
        <taxon>Aroideae</taxon>
        <taxon>Colocasieae</taxon>
        <taxon>Colocasia</taxon>
    </lineage>
</organism>
<name>A0A843VUS7_COLES</name>
<proteinExistence type="predicted"/>
<protein>
    <submittedName>
        <fullName evidence="2">Uncharacterized protein</fullName>
    </submittedName>
</protein>
<feature type="compositionally biased region" description="Polar residues" evidence="1">
    <location>
        <begin position="8"/>
        <end position="33"/>
    </location>
</feature>
<evidence type="ECO:0000313" key="3">
    <source>
        <dbReference type="Proteomes" id="UP000652761"/>
    </source>
</evidence>
<accession>A0A843VUS7</accession>
<dbReference type="AlphaFoldDB" id="A0A843VUS7"/>
<keyword evidence="3" id="KW-1185">Reference proteome</keyword>
<comment type="caution">
    <text evidence="2">The sequence shown here is derived from an EMBL/GenBank/DDBJ whole genome shotgun (WGS) entry which is preliminary data.</text>
</comment>